<dbReference type="Pfam" id="PF16064">
    <property type="entry name" value="DUF4806"/>
    <property type="match status" value="1"/>
</dbReference>
<keyword evidence="4" id="KW-1185">Reference proteome</keyword>
<dbReference type="RefSeq" id="XP_062708620.1">
    <property type="nucleotide sequence ID" value="XM_062852636.1"/>
</dbReference>
<proteinExistence type="predicted"/>
<sequence length="549" mass="61452">MILCCLQMFTVVQFIENQKFKVMAVPTKWVNKSFLLWPKLANAKIENLRLAGQDFEGATKKIPVIVCGRFKDIHLAEKAAEELSKREVSDIDGKKKRLKPAKKPKATTEKNYNTMIEACKLQPQTDAPRSVKTAKPVNKLQLPVRSKDVFSNDEAISEASTVAGQSAPANINTNLSAHAPNKASYDDSCGQINYSTPTQQTAACEMTQNIATGACTGATQKTSSFVQPTSSNAQGNVTSVFQLPQTNQTVSIMNPADQWPTSSKLIGGASPETMVDADPIYLQGENIVYIQPSDENDIPGIQIAGSMSYEQMKADLKVFIEETVDKSIEKAFQTNFARYAALSDIQAKEDNANTKPDDTVERHEPINNEDELSRWNITLNNKELQRRYLEYFSKIIIPNAYNQKGDNACYTVVDCLFTREFWTKMTWTGISRSNKSKRGFREYGNVIQLLGDIVRIGDPSYTAQKLEQFCRNRLFRYCKSRSTSRRLRKSACRPKRTRKEAANIEDHDSVDDDMGSLNDAHVSGEHSHSSECDTDTPVSERDEHTSDSN</sequence>
<accession>A0ABM1Y809</accession>
<feature type="compositionally biased region" description="Basic residues" evidence="1">
    <location>
        <begin position="94"/>
        <end position="105"/>
    </location>
</feature>
<dbReference type="EnsemblMetazoa" id="AALFPA23_006643.R8681">
    <property type="protein sequence ID" value="AALFPA23_006643.P8681"/>
    <property type="gene ID" value="AALFPA23_006643"/>
</dbReference>
<organism evidence="3 4">
    <name type="scientific">Aedes albopictus</name>
    <name type="common">Asian tiger mosquito</name>
    <name type="synonym">Stegomyia albopicta</name>
    <dbReference type="NCBI Taxonomy" id="7160"/>
    <lineage>
        <taxon>Eukaryota</taxon>
        <taxon>Metazoa</taxon>
        <taxon>Ecdysozoa</taxon>
        <taxon>Arthropoda</taxon>
        <taxon>Hexapoda</taxon>
        <taxon>Insecta</taxon>
        <taxon>Pterygota</taxon>
        <taxon>Neoptera</taxon>
        <taxon>Endopterygota</taxon>
        <taxon>Diptera</taxon>
        <taxon>Nematocera</taxon>
        <taxon>Culicoidea</taxon>
        <taxon>Culicidae</taxon>
        <taxon>Culicinae</taxon>
        <taxon>Aedini</taxon>
        <taxon>Aedes</taxon>
        <taxon>Stegomyia</taxon>
    </lineage>
</organism>
<feature type="compositionally biased region" description="Basic and acidic residues" evidence="1">
    <location>
        <begin position="538"/>
        <end position="549"/>
    </location>
</feature>
<feature type="region of interest" description="Disordered" evidence="1">
    <location>
        <begin position="489"/>
        <end position="549"/>
    </location>
</feature>
<evidence type="ECO:0000313" key="3">
    <source>
        <dbReference type="EnsemblMetazoa" id="AALFPA23_006643.P8681"/>
    </source>
</evidence>
<dbReference type="Proteomes" id="UP000069940">
    <property type="component" value="Unassembled WGS sequence"/>
</dbReference>
<evidence type="ECO:0000313" key="4">
    <source>
        <dbReference type="Proteomes" id="UP000069940"/>
    </source>
</evidence>
<feature type="compositionally biased region" description="Basic and acidic residues" evidence="1">
    <location>
        <begin position="522"/>
        <end position="531"/>
    </location>
</feature>
<reference evidence="4" key="1">
    <citation type="journal article" date="2015" name="Proc. Natl. Acad. Sci. U.S.A.">
        <title>Genome sequence of the Asian Tiger mosquito, Aedes albopictus, reveals insights into its biology, genetics, and evolution.</title>
        <authorList>
            <person name="Chen X.G."/>
            <person name="Jiang X."/>
            <person name="Gu J."/>
            <person name="Xu M."/>
            <person name="Wu Y."/>
            <person name="Deng Y."/>
            <person name="Zhang C."/>
            <person name="Bonizzoni M."/>
            <person name="Dermauw W."/>
            <person name="Vontas J."/>
            <person name="Armbruster P."/>
            <person name="Huang X."/>
            <person name="Yang Y."/>
            <person name="Zhang H."/>
            <person name="He W."/>
            <person name="Peng H."/>
            <person name="Liu Y."/>
            <person name="Wu K."/>
            <person name="Chen J."/>
            <person name="Lirakis M."/>
            <person name="Topalis P."/>
            <person name="Van Leeuwen T."/>
            <person name="Hall A.B."/>
            <person name="Jiang X."/>
            <person name="Thorpe C."/>
            <person name="Mueller R.L."/>
            <person name="Sun C."/>
            <person name="Waterhouse R.M."/>
            <person name="Yan G."/>
            <person name="Tu Z.J."/>
            <person name="Fang X."/>
            <person name="James A.A."/>
        </authorList>
    </citation>
    <scope>NUCLEOTIDE SEQUENCE [LARGE SCALE GENOMIC DNA]</scope>
    <source>
        <strain evidence="4">Foshan</strain>
    </source>
</reference>
<protein>
    <recommendedName>
        <fullName evidence="2">DUF4806 domain-containing protein</fullName>
    </recommendedName>
</protein>
<feature type="domain" description="DUF4806" evidence="2">
    <location>
        <begin position="364"/>
        <end position="450"/>
    </location>
</feature>
<feature type="compositionally biased region" description="Basic residues" evidence="1">
    <location>
        <begin position="489"/>
        <end position="498"/>
    </location>
</feature>
<evidence type="ECO:0000256" key="1">
    <source>
        <dbReference type="SAM" id="MobiDB-lite"/>
    </source>
</evidence>
<dbReference type="GeneID" id="109402718"/>
<evidence type="ECO:0000259" key="2">
    <source>
        <dbReference type="Pfam" id="PF16064"/>
    </source>
</evidence>
<feature type="region of interest" description="Disordered" evidence="1">
    <location>
        <begin position="87"/>
        <end position="107"/>
    </location>
</feature>
<name>A0ABM1Y809_AEDAL</name>
<dbReference type="InterPro" id="IPR032071">
    <property type="entry name" value="DUF4806"/>
</dbReference>
<reference evidence="3" key="2">
    <citation type="submission" date="2025-05" db="UniProtKB">
        <authorList>
            <consortium name="EnsemblMetazoa"/>
        </authorList>
    </citation>
    <scope>IDENTIFICATION</scope>
    <source>
        <strain evidence="3">Foshan</strain>
    </source>
</reference>